<dbReference type="PANTHER" id="PTHR10985">
    <property type="entry name" value="BASIC HELIX-LOOP-HELIX TRANSCRIPTION FACTOR, HES-RELATED"/>
    <property type="match status" value="1"/>
</dbReference>
<dbReference type="GO" id="GO:0006355">
    <property type="term" value="P:regulation of DNA-templated transcription"/>
    <property type="evidence" value="ECO:0007669"/>
    <property type="project" value="InterPro"/>
</dbReference>
<dbReference type="InterPro" id="IPR050370">
    <property type="entry name" value="HES_HEY"/>
</dbReference>
<dbReference type="EMBL" id="BDGG01000011">
    <property type="protein sequence ID" value="GAV04763.1"/>
    <property type="molecule type" value="Genomic_DNA"/>
</dbReference>
<feature type="compositionally biased region" description="Polar residues" evidence="5">
    <location>
        <begin position="61"/>
        <end position="87"/>
    </location>
</feature>
<dbReference type="STRING" id="947166.A0A1D1VWX4"/>
<evidence type="ECO:0000313" key="8">
    <source>
        <dbReference type="EMBL" id="GAV04763.1"/>
    </source>
</evidence>
<dbReference type="AlphaFoldDB" id="A0A1D1VWX4"/>
<dbReference type="PROSITE" id="PS51054">
    <property type="entry name" value="ORANGE"/>
    <property type="match status" value="1"/>
</dbReference>
<name>A0A1D1VWX4_RAMVA</name>
<dbReference type="GO" id="GO:0003677">
    <property type="term" value="F:DNA binding"/>
    <property type="evidence" value="ECO:0007669"/>
    <property type="project" value="InterPro"/>
</dbReference>
<dbReference type="FunFam" id="4.10.280.10:FF:000079">
    <property type="entry name" value="CLUMA_CG001539, isoform A"/>
    <property type="match status" value="1"/>
</dbReference>
<evidence type="ECO:0000256" key="2">
    <source>
        <dbReference type="ARBA" id="ARBA00023015"/>
    </source>
</evidence>
<dbReference type="InterPro" id="IPR036638">
    <property type="entry name" value="HLH_DNA-bd_sf"/>
</dbReference>
<evidence type="ECO:0000259" key="7">
    <source>
        <dbReference type="PROSITE" id="PS51054"/>
    </source>
</evidence>
<feature type="region of interest" description="Disordered" evidence="5">
    <location>
        <begin position="61"/>
        <end position="123"/>
    </location>
</feature>
<keyword evidence="2" id="KW-0805">Transcription regulation</keyword>
<comment type="subcellular location">
    <subcellularLocation>
        <location evidence="1">Nucleus</location>
    </subcellularLocation>
</comment>
<feature type="compositionally biased region" description="Basic and acidic residues" evidence="5">
    <location>
        <begin position="88"/>
        <end position="97"/>
    </location>
</feature>
<keyword evidence="9" id="KW-1185">Reference proteome</keyword>
<evidence type="ECO:0000256" key="3">
    <source>
        <dbReference type="ARBA" id="ARBA00023163"/>
    </source>
</evidence>
<sequence>MSISSVQSSPSLMSGMPISMSMDYSSANGGMLRRPTIAHMSSLMVAQQAVNLVSHPATAQSQGLTMSEASYGPSSTPQWSGRDSSPLSERHRKDSMERTLNFSTSPHDDEYGYGKKKTAPRDPMSHRIIEKRRRDRMNNCLADLSRLIPASYLRKQGRGRIEKTEIIEMAIKHIRYIQSKLPLRYQNVEQLSPPDSPQGEQDLKDPTQHSTSRSYADGYKDCFVEVLQYLVDVEGFFAGEGICARLINHTQNTIDRMGHDIDLREHLPRDLLNPLKHMRDRSLESESRSTLRKEQEGRQHDKEGSRQVVSPKNSGHRGRALSQSDIGGIRITSDYDSEAELQQSGTSSHNSCNSPNSTPGSASTLHAGDAHSSSQLREMLQSPFNTWSRNYRPVNGGPSSDTKGQTAITPEPEATLPMFDSGDVSPISTSTKDLSDSTSPSTNSYSFKRTIKERFATDVRRGSCDPDFIKVEVDSETGRGGLMGKRRPDSRSSGSNDCSDMGGSFESLPAGASHKRRASEPAPVTGLAPMAGTVPIFALHSSGAYYVPSSINVHLIEFDQESTKGGPAICHPVTINVNFSASASTRAASGNTLTVPSALTPASIFPRPLFHAQQSPAAGQPALLLPSVLPFTTSVAGGNGGSTLLQPYHTTMSGPNLTAGNIQVHNNMNGGHAILMPRRASLNIAASSSRDGHTTHHHGLHYGYGGPVIAGPMTIIHGPPSSATSSTAPASATSSHVLNLSQSHSRS</sequence>
<keyword evidence="3" id="KW-0804">Transcription</keyword>
<dbReference type="PROSITE" id="PS50888">
    <property type="entry name" value="BHLH"/>
    <property type="match status" value="1"/>
</dbReference>
<evidence type="ECO:0000256" key="1">
    <source>
        <dbReference type="ARBA" id="ARBA00004123"/>
    </source>
</evidence>
<dbReference type="Gene3D" id="6.10.250.980">
    <property type="match status" value="1"/>
</dbReference>
<feature type="domain" description="Orange" evidence="7">
    <location>
        <begin position="215"/>
        <end position="250"/>
    </location>
</feature>
<feature type="region of interest" description="Disordered" evidence="5">
    <location>
        <begin position="478"/>
        <end position="523"/>
    </location>
</feature>
<proteinExistence type="predicted"/>
<dbReference type="Pfam" id="PF00010">
    <property type="entry name" value="HLH"/>
    <property type="match status" value="1"/>
</dbReference>
<evidence type="ECO:0000313" key="9">
    <source>
        <dbReference type="Proteomes" id="UP000186922"/>
    </source>
</evidence>
<feature type="compositionally biased region" description="Basic and acidic residues" evidence="5">
    <location>
        <begin position="280"/>
        <end position="305"/>
    </location>
</feature>
<reference evidence="8 9" key="1">
    <citation type="journal article" date="2016" name="Nat. Commun.">
        <title>Extremotolerant tardigrade genome and improved radiotolerance of human cultured cells by tardigrade-unique protein.</title>
        <authorList>
            <person name="Hashimoto T."/>
            <person name="Horikawa D.D."/>
            <person name="Saito Y."/>
            <person name="Kuwahara H."/>
            <person name="Kozuka-Hata H."/>
            <person name="Shin-I T."/>
            <person name="Minakuchi Y."/>
            <person name="Ohishi K."/>
            <person name="Motoyama A."/>
            <person name="Aizu T."/>
            <person name="Enomoto A."/>
            <person name="Kondo K."/>
            <person name="Tanaka S."/>
            <person name="Hara Y."/>
            <person name="Koshikawa S."/>
            <person name="Sagara H."/>
            <person name="Miura T."/>
            <person name="Yokobori S."/>
            <person name="Miyagawa K."/>
            <person name="Suzuki Y."/>
            <person name="Kubo T."/>
            <person name="Oyama M."/>
            <person name="Kohara Y."/>
            <person name="Fujiyama A."/>
            <person name="Arakawa K."/>
            <person name="Katayama T."/>
            <person name="Toyoda A."/>
            <person name="Kunieda T."/>
        </authorList>
    </citation>
    <scope>NUCLEOTIDE SEQUENCE [LARGE SCALE GENOMIC DNA]</scope>
    <source>
        <strain evidence="8 9">YOKOZUNA-1</strain>
    </source>
</reference>
<feature type="compositionally biased region" description="Polar residues" evidence="5">
    <location>
        <begin position="371"/>
        <end position="389"/>
    </location>
</feature>
<evidence type="ECO:0000256" key="5">
    <source>
        <dbReference type="SAM" id="MobiDB-lite"/>
    </source>
</evidence>
<gene>
    <name evidence="8" type="primary">RvY_14990-1</name>
    <name evidence="8" type="synonym">RvY_14990.1</name>
    <name evidence="8" type="ORF">RvY_14990</name>
</gene>
<evidence type="ECO:0000259" key="6">
    <source>
        <dbReference type="PROSITE" id="PS50888"/>
    </source>
</evidence>
<feature type="compositionally biased region" description="Low complexity" evidence="5">
    <location>
        <begin position="428"/>
        <end position="444"/>
    </location>
</feature>
<evidence type="ECO:0000256" key="4">
    <source>
        <dbReference type="ARBA" id="ARBA00023242"/>
    </source>
</evidence>
<dbReference type="InterPro" id="IPR003650">
    <property type="entry name" value="Orange_dom"/>
</dbReference>
<feature type="compositionally biased region" description="Polar residues" evidence="5">
    <location>
        <begin position="340"/>
        <end position="364"/>
    </location>
</feature>
<comment type="caution">
    <text evidence="8">The sequence shown here is derived from an EMBL/GenBank/DDBJ whole genome shotgun (WGS) entry which is preliminary data.</text>
</comment>
<dbReference type="OrthoDB" id="6371181at2759"/>
<feature type="region of interest" description="Disordered" evidence="5">
    <location>
        <begin position="274"/>
        <end position="444"/>
    </location>
</feature>
<organism evidence="8 9">
    <name type="scientific">Ramazzottius varieornatus</name>
    <name type="common">Water bear</name>
    <name type="synonym">Tardigrade</name>
    <dbReference type="NCBI Taxonomy" id="947166"/>
    <lineage>
        <taxon>Eukaryota</taxon>
        <taxon>Metazoa</taxon>
        <taxon>Ecdysozoa</taxon>
        <taxon>Tardigrada</taxon>
        <taxon>Eutardigrada</taxon>
        <taxon>Parachela</taxon>
        <taxon>Hypsibioidea</taxon>
        <taxon>Ramazzottiidae</taxon>
        <taxon>Ramazzottius</taxon>
    </lineage>
</organism>
<feature type="region of interest" description="Disordered" evidence="5">
    <location>
        <begin position="189"/>
        <end position="214"/>
    </location>
</feature>
<dbReference type="GO" id="GO:0046983">
    <property type="term" value="F:protein dimerization activity"/>
    <property type="evidence" value="ECO:0007669"/>
    <property type="project" value="InterPro"/>
</dbReference>
<dbReference type="Proteomes" id="UP000186922">
    <property type="component" value="Unassembled WGS sequence"/>
</dbReference>
<feature type="region of interest" description="Disordered" evidence="5">
    <location>
        <begin position="715"/>
        <end position="747"/>
    </location>
</feature>
<dbReference type="InterPro" id="IPR011598">
    <property type="entry name" value="bHLH_dom"/>
</dbReference>
<feature type="compositionally biased region" description="Low complexity" evidence="5">
    <location>
        <begin position="719"/>
        <end position="735"/>
    </location>
</feature>
<protein>
    <recommendedName>
        <fullName evidence="10">BHLH domain-containing protein</fullName>
    </recommendedName>
</protein>
<accession>A0A1D1VWX4</accession>
<dbReference type="Gene3D" id="4.10.280.10">
    <property type="entry name" value="Helix-loop-helix DNA-binding domain"/>
    <property type="match status" value="1"/>
</dbReference>
<dbReference type="SUPFAM" id="SSF158457">
    <property type="entry name" value="Orange domain-like"/>
    <property type="match status" value="1"/>
</dbReference>
<dbReference type="CDD" id="cd11440">
    <property type="entry name" value="bHLH-O_Cwo_like"/>
    <property type="match status" value="1"/>
</dbReference>
<dbReference type="SMART" id="SM00353">
    <property type="entry name" value="HLH"/>
    <property type="match status" value="1"/>
</dbReference>
<feature type="compositionally biased region" description="Polar residues" evidence="5">
    <location>
        <begin position="736"/>
        <end position="747"/>
    </location>
</feature>
<keyword evidence="4" id="KW-0539">Nucleus</keyword>
<feature type="domain" description="BHLH" evidence="6">
    <location>
        <begin position="121"/>
        <end position="177"/>
    </location>
</feature>
<feature type="compositionally biased region" description="Polar residues" evidence="5">
    <location>
        <begin position="397"/>
        <end position="408"/>
    </location>
</feature>
<dbReference type="GO" id="GO:0005634">
    <property type="term" value="C:nucleus"/>
    <property type="evidence" value="ECO:0007669"/>
    <property type="project" value="UniProtKB-SubCell"/>
</dbReference>
<evidence type="ECO:0008006" key="10">
    <source>
        <dbReference type="Google" id="ProtNLM"/>
    </source>
</evidence>
<dbReference type="SUPFAM" id="SSF47459">
    <property type="entry name" value="HLH, helix-loop-helix DNA-binding domain"/>
    <property type="match status" value="1"/>
</dbReference>
<feature type="compositionally biased region" description="Basic and acidic residues" evidence="5">
    <location>
        <begin position="106"/>
        <end position="123"/>
    </location>
</feature>
<dbReference type="Pfam" id="PF07527">
    <property type="entry name" value="Hairy_orange"/>
    <property type="match status" value="1"/>
</dbReference>